<dbReference type="Proteomes" id="UP001374584">
    <property type="component" value="Unassembled WGS sequence"/>
</dbReference>
<evidence type="ECO:0000313" key="2">
    <source>
        <dbReference type="EMBL" id="KAK7379351.1"/>
    </source>
</evidence>
<name>A0AAN9NUD2_PHACN</name>
<organism evidence="2 3">
    <name type="scientific">Phaseolus coccineus</name>
    <name type="common">Scarlet runner bean</name>
    <name type="synonym">Phaseolus multiflorus</name>
    <dbReference type="NCBI Taxonomy" id="3886"/>
    <lineage>
        <taxon>Eukaryota</taxon>
        <taxon>Viridiplantae</taxon>
        <taxon>Streptophyta</taxon>
        <taxon>Embryophyta</taxon>
        <taxon>Tracheophyta</taxon>
        <taxon>Spermatophyta</taxon>
        <taxon>Magnoliopsida</taxon>
        <taxon>eudicotyledons</taxon>
        <taxon>Gunneridae</taxon>
        <taxon>Pentapetalae</taxon>
        <taxon>rosids</taxon>
        <taxon>fabids</taxon>
        <taxon>Fabales</taxon>
        <taxon>Fabaceae</taxon>
        <taxon>Papilionoideae</taxon>
        <taxon>50 kb inversion clade</taxon>
        <taxon>NPAAA clade</taxon>
        <taxon>indigoferoid/millettioid clade</taxon>
        <taxon>Phaseoleae</taxon>
        <taxon>Phaseolus</taxon>
    </lineage>
</organism>
<evidence type="ECO:0000313" key="3">
    <source>
        <dbReference type="Proteomes" id="UP001374584"/>
    </source>
</evidence>
<dbReference type="AlphaFoldDB" id="A0AAN9NUD2"/>
<comment type="caution">
    <text evidence="2">The sequence shown here is derived from an EMBL/GenBank/DDBJ whole genome shotgun (WGS) entry which is preliminary data.</text>
</comment>
<dbReference type="EMBL" id="JAYMYR010000002">
    <property type="protein sequence ID" value="KAK7379351.1"/>
    <property type="molecule type" value="Genomic_DNA"/>
</dbReference>
<keyword evidence="1" id="KW-0812">Transmembrane</keyword>
<keyword evidence="3" id="KW-1185">Reference proteome</keyword>
<sequence length="68" mass="8121">MILLCLFRCSLYFTLHYVAHFLCLVALVTALIRIRYYKQIDQDIRNESLPWLMEGISLWLSITNQLKD</sequence>
<keyword evidence="1" id="KW-1133">Transmembrane helix</keyword>
<gene>
    <name evidence="2" type="ORF">VNO80_04809</name>
</gene>
<feature type="transmembrane region" description="Helical" evidence="1">
    <location>
        <begin position="12"/>
        <end position="32"/>
    </location>
</feature>
<keyword evidence="1" id="KW-0472">Membrane</keyword>
<protein>
    <submittedName>
        <fullName evidence="2">Uncharacterized protein</fullName>
    </submittedName>
</protein>
<reference evidence="2 3" key="1">
    <citation type="submission" date="2024-01" db="EMBL/GenBank/DDBJ databases">
        <title>The genomes of 5 underutilized Papilionoideae crops provide insights into root nodulation and disease resistanc.</title>
        <authorList>
            <person name="Jiang F."/>
        </authorList>
    </citation>
    <scope>NUCLEOTIDE SEQUENCE [LARGE SCALE GENOMIC DNA]</scope>
    <source>
        <strain evidence="2">JINMINGXINNONG_FW02</strain>
        <tissue evidence="2">Leaves</tissue>
    </source>
</reference>
<evidence type="ECO:0000256" key="1">
    <source>
        <dbReference type="SAM" id="Phobius"/>
    </source>
</evidence>
<proteinExistence type="predicted"/>
<accession>A0AAN9NUD2</accession>